<dbReference type="InterPro" id="IPR005665">
    <property type="entry name" value="SecF_bac"/>
</dbReference>
<organism evidence="12 13">
    <name type="scientific">Litoribrevibacter euphylliae</name>
    <dbReference type="NCBI Taxonomy" id="1834034"/>
    <lineage>
        <taxon>Bacteria</taxon>
        <taxon>Pseudomonadati</taxon>
        <taxon>Pseudomonadota</taxon>
        <taxon>Gammaproteobacteria</taxon>
        <taxon>Oceanospirillales</taxon>
        <taxon>Oceanospirillaceae</taxon>
        <taxon>Litoribrevibacter</taxon>
    </lineage>
</organism>
<dbReference type="Gene3D" id="1.20.1640.10">
    <property type="entry name" value="Multidrug efflux transporter AcrB transmembrane domain"/>
    <property type="match status" value="1"/>
</dbReference>
<dbReference type="EMBL" id="JBHRSZ010000002">
    <property type="protein sequence ID" value="MFC3150343.1"/>
    <property type="molecule type" value="Genomic_DNA"/>
</dbReference>
<dbReference type="InterPro" id="IPR022645">
    <property type="entry name" value="SecD/SecF_bac"/>
</dbReference>
<evidence type="ECO:0000256" key="6">
    <source>
        <dbReference type="ARBA" id="ARBA00022989"/>
    </source>
</evidence>
<comment type="function">
    <text evidence="9">Part of the Sec protein translocase complex. Interacts with the SecYEG preprotein conducting channel. SecDF uses the proton motive force (PMF) to complete protein translocation after the ATP-dependent function of SecA.</text>
</comment>
<dbReference type="PANTHER" id="PTHR30081:SF8">
    <property type="entry name" value="PROTEIN TRANSLOCASE SUBUNIT SECF"/>
    <property type="match status" value="1"/>
</dbReference>
<keyword evidence="6 9" id="KW-1133">Transmembrane helix</keyword>
<feature type="transmembrane region" description="Helical" evidence="9">
    <location>
        <begin position="183"/>
        <end position="203"/>
    </location>
</feature>
<comment type="caution">
    <text evidence="12">The sequence shown here is derived from an EMBL/GenBank/DDBJ whole genome shotgun (WGS) entry which is preliminary data.</text>
</comment>
<feature type="compositionally biased region" description="Acidic residues" evidence="10">
    <location>
        <begin position="301"/>
        <end position="310"/>
    </location>
</feature>
<dbReference type="PRINTS" id="PR01755">
    <property type="entry name" value="SECFTRNLCASE"/>
</dbReference>
<keyword evidence="8 9" id="KW-0472">Membrane</keyword>
<accession>A0ABV7HCD1</accession>
<name>A0ABV7HCD1_9GAMM</name>
<comment type="subcellular location">
    <subcellularLocation>
        <location evidence="1 9">Cell membrane</location>
        <topology evidence="1 9">Multi-pass membrane protein</topology>
    </subcellularLocation>
</comment>
<evidence type="ECO:0000256" key="9">
    <source>
        <dbReference type="HAMAP-Rule" id="MF_01464"/>
    </source>
</evidence>
<feature type="transmembrane region" description="Helical" evidence="9">
    <location>
        <begin position="258"/>
        <end position="283"/>
    </location>
</feature>
<keyword evidence="7 9" id="KW-0811">Translocation</keyword>
<feature type="transmembrane region" description="Helical" evidence="9">
    <location>
        <begin position="132"/>
        <end position="149"/>
    </location>
</feature>
<evidence type="ECO:0000256" key="1">
    <source>
        <dbReference type="ARBA" id="ARBA00004651"/>
    </source>
</evidence>
<dbReference type="PANTHER" id="PTHR30081">
    <property type="entry name" value="PROTEIN-EXPORT MEMBRANE PROTEIN SEC"/>
    <property type="match status" value="1"/>
</dbReference>
<evidence type="ECO:0000256" key="3">
    <source>
        <dbReference type="ARBA" id="ARBA00022475"/>
    </source>
</evidence>
<dbReference type="HAMAP" id="MF_01464_B">
    <property type="entry name" value="SecF_B"/>
    <property type="match status" value="1"/>
</dbReference>
<dbReference type="NCBIfam" id="TIGR00916">
    <property type="entry name" value="2A0604s01"/>
    <property type="match status" value="1"/>
</dbReference>
<gene>
    <name evidence="9 12" type="primary">secF</name>
    <name evidence="12" type="ORF">ACFOEK_04840</name>
</gene>
<keyword evidence="5 9" id="KW-0653">Protein transport</keyword>
<dbReference type="InterPro" id="IPR022646">
    <property type="entry name" value="SecD/SecF_CS"/>
</dbReference>
<evidence type="ECO:0000313" key="12">
    <source>
        <dbReference type="EMBL" id="MFC3150343.1"/>
    </source>
</evidence>
<feature type="domain" description="Protein export membrane protein SecD/SecF C-terminal" evidence="11">
    <location>
        <begin position="105"/>
        <end position="284"/>
    </location>
</feature>
<dbReference type="Pfam" id="PF07549">
    <property type="entry name" value="Sec_GG"/>
    <property type="match status" value="1"/>
</dbReference>
<evidence type="ECO:0000256" key="7">
    <source>
        <dbReference type="ARBA" id="ARBA00023010"/>
    </source>
</evidence>
<dbReference type="Proteomes" id="UP001595476">
    <property type="component" value="Unassembled WGS sequence"/>
</dbReference>
<comment type="similarity">
    <text evidence="9">Belongs to the SecD/SecF family. SecF subfamily.</text>
</comment>
<protein>
    <recommendedName>
        <fullName evidence="9">Protein-export membrane protein SecF</fullName>
    </recommendedName>
</protein>
<feature type="transmembrane region" description="Helical" evidence="9">
    <location>
        <begin position="16"/>
        <end position="34"/>
    </location>
</feature>
<evidence type="ECO:0000256" key="10">
    <source>
        <dbReference type="SAM" id="MobiDB-lite"/>
    </source>
</evidence>
<evidence type="ECO:0000256" key="8">
    <source>
        <dbReference type="ARBA" id="ARBA00023136"/>
    </source>
</evidence>
<keyword evidence="13" id="KW-1185">Reference proteome</keyword>
<reference evidence="13" key="1">
    <citation type="journal article" date="2019" name="Int. J. Syst. Evol. Microbiol.">
        <title>The Global Catalogue of Microorganisms (GCM) 10K type strain sequencing project: providing services to taxonomists for standard genome sequencing and annotation.</title>
        <authorList>
            <consortium name="The Broad Institute Genomics Platform"/>
            <consortium name="The Broad Institute Genome Sequencing Center for Infectious Disease"/>
            <person name="Wu L."/>
            <person name="Ma J."/>
        </authorList>
    </citation>
    <scope>NUCLEOTIDE SEQUENCE [LARGE SCALE GENOMIC DNA]</scope>
    <source>
        <strain evidence="13">KCTC 52438</strain>
    </source>
</reference>
<proteinExistence type="inferred from homology"/>
<keyword evidence="2 9" id="KW-0813">Transport</keyword>
<evidence type="ECO:0000256" key="2">
    <source>
        <dbReference type="ARBA" id="ARBA00022448"/>
    </source>
</evidence>
<keyword evidence="3 9" id="KW-1003">Cell membrane</keyword>
<dbReference type="SUPFAM" id="SSF82866">
    <property type="entry name" value="Multidrug efflux transporter AcrB transmembrane domain"/>
    <property type="match status" value="1"/>
</dbReference>
<evidence type="ECO:0000256" key="4">
    <source>
        <dbReference type="ARBA" id="ARBA00022692"/>
    </source>
</evidence>
<dbReference type="NCBIfam" id="TIGR00966">
    <property type="entry name" value="transloc_SecF"/>
    <property type="match status" value="1"/>
</dbReference>
<feature type="transmembrane region" description="Helical" evidence="9">
    <location>
        <begin position="156"/>
        <end position="177"/>
    </location>
</feature>
<sequence length="319" mass="34854">MALSDIQIDFMGKRKIATFLSIILLIASIGSLVTNGLKFGLDFTGGTLIEVEYSETPQLTDIRGELEQAGYKNAVVQNFGKPNDVLIRMQSDKQGLGDEVLAALQAKNNSDIELRRTEYVGPQVGEELRERGGLGMLIALLVVMAYVAVRFQYKFSVGAVLALAHDVILVLGFFSLFQFDFDLTVLGAILAVIGYSLNDTIVVSDRIRENFRIVRTDSAVDIINQSLNETLGRTLMTSLTTLLVLVALYIFGGPSMAGFALALLVGVTVGTYSSIYVAGNLLLAQNISRTDMIPPEKPETEEGVIEGDEEYVPRPEDFR</sequence>
<keyword evidence="4 9" id="KW-0812">Transmembrane</keyword>
<comment type="subunit">
    <text evidence="9">Forms a complex with SecD. Part of the essential Sec protein translocation apparatus which comprises SecA, SecYEG and auxiliary proteins SecDF-YajC and YidC.</text>
</comment>
<evidence type="ECO:0000259" key="11">
    <source>
        <dbReference type="Pfam" id="PF02355"/>
    </source>
</evidence>
<feature type="transmembrane region" description="Helical" evidence="9">
    <location>
        <begin position="234"/>
        <end position="252"/>
    </location>
</feature>
<dbReference type="InterPro" id="IPR055344">
    <property type="entry name" value="SecD_SecF_C_bact"/>
</dbReference>
<evidence type="ECO:0000256" key="5">
    <source>
        <dbReference type="ARBA" id="ARBA00022927"/>
    </source>
</evidence>
<dbReference type="Pfam" id="PF02355">
    <property type="entry name" value="SecD_SecF_C"/>
    <property type="match status" value="1"/>
</dbReference>
<dbReference type="InterPro" id="IPR022813">
    <property type="entry name" value="SecD/SecF_arch_bac"/>
</dbReference>
<feature type="region of interest" description="Disordered" evidence="10">
    <location>
        <begin position="294"/>
        <end position="319"/>
    </location>
</feature>
<dbReference type="RefSeq" id="WP_386716978.1">
    <property type="nucleotide sequence ID" value="NZ_JBHRSZ010000002.1"/>
</dbReference>
<evidence type="ECO:0000313" key="13">
    <source>
        <dbReference type="Proteomes" id="UP001595476"/>
    </source>
</evidence>
<dbReference type="InterPro" id="IPR048634">
    <property type="entry name" value="SecD_SecF_C"/>
</dbReference>